<protein>
    <recommendedName>
        <fullName evidence="6">Solute-binding protein family 3/N-terminal domain-containing protein</fullName>
    </recommendedName>
</protein>
<dbReference type="InterPro" id="IPR005843">
    <property type="entry name" value="A-D-PHexomutase_C"/>
</dbReference>
<keyword evidence="4" id="KW-0460">Magnesium</keyword>
<keyword evidence="5" id="KW-0413">Isomerase</keyword>
<evidence type="ECO:0000259" key="6">
    <source>
        <dbReference type="SMART" id="SM00062"/>
    </source>
</evidence>
<reference evidence="7" key="1">
    <citation type="journal article" date="2015" name="Nature">
        <title>Complex archaea that bridge the gap between prokaryotes and eukaryotes.</title>
        <authorList>
            <person name="Spang A."/>
            <person name="Saw J.H."/>
            <person name="Jorgensen S.L."/>
            <person name="Zaremba-Niedzwiedzka K."/>
            <person name="Martijn J."/>
            <person name="Lind A.E."/>
            <person name="van Eijk R."/>
            <person name="Schleper C."/>
            <person name="Guy L."/>
            <person name="Ettema T.J."/>
        </authorList>
    </citation>
    <scope>NUCLEOTIDE SEQUENCE</scope>
</reference>
<dbReference type="GO" id="GO:0046872">
    <property type="term" value="F:metal ion binding"/>
    <property type="evidence" value="ECO:0007669"/>
    <property type="project" value="UniProtKB-KW"/>
</dbReference>
<dbReference type="InterPro" id="IPR005846">
    <property type="entry name" value="A-D-PHexomutase_a/b/a-III"/>
</dbReference>
<organism evidence="7">
    <name type="scientific">marine sediment metagenome</name>
    <dbReference type="NCBI Taxonomy" id="412755"/>
    <lineage>
        <taxon>unclassified sequences</taxon>
        <taxon>metagenomes</taxon>
        <taxon>ecological metagenomes</taxon>
    </lineage>
</organism>
<dbReference type="SUPFAM" id="SSF53738">
    <property type="entry name" value="Phosphoglucomutase, first 3 domains"/>
    <property type="match status" value="1"/>
</dbReference>
<dbReference type="GO" id="GO:0005975">
    <property type="term" value="P:carbohydrate metabolic process"/>
    <property type="evidence" value="ECO:0007669"/>
    <property type="project" value="InterPro"/>
</dbReference>
<dbReference type="GO" id="GO:0016868">
    <property type="term" value="F:intramolecular phosphotransferase activity"/>
    <property type="evidence" value="ECO:0007669"/>
    <property type="project" value="InterPro"/>
</dbReference>
<dbReference type="EMBL" id="LAZR01010516">
    <property type="protein sequence ID" value="KKM66516.1"/>
    <property type="molecule type" value="Genomic_DNA"/>
</dbReference>
<dbReference type="AlphaFoldDB" id="A0A0F9JVN0"/>
<dbReference type="PANTHER" id="PTHR35936">
    <property type="entry name" value="MEMBRANE-BOUND LYTIC MUREIN TRANSGLYCOSYLASE F"/>
    <property type="match status" value="1"/>
</dbReference>
<dbReference type="Gene3D" id="3.30.310.50">
    <property type="entry name" value="Alpha-D-phosphohexomutase, C-terminal domain"/>
    <property type="match status" value="1"/>
</dbReference>
<keyword evidence="1" id="KW-0597">Phosphoprotein</keyword>
<comment type="caution">
    <text evidence="7">The sequence shown here is derived from an EMBL/GenBank/DDBJ whole genome shotgun (WGS) entry which is preliminary data.</text>
</comment>
<proteinExistence type="predicted"/>
<dbReference type="InterPro" id="IPR016055">
    <property type="entry name" value="A-D-PHexomutase_a/b/a-I/II/III"/>
</dbReference>
<dbReference type="Pfam" id="PF00408">
    <property type="entry name" value="PGM_PMM_IV"/>
    <property type="match status" value="1"/>
</dbReference>
<evidence type="ECO:0000256" key="2">
    <source>
        <dbReference type="ARBA" id="ARBA00022723"/>
    </source>
</evidence>
<dbReference type="SUPFAM" id="SSF53850">
    <property type="entry name" value="Periplasmic binding protein-like II"/>
    <property type="match status" value="1"/>
</dbReference>
<feature type="domain" description="Solute-binding protein family 3/N-terminal" evidence="6">
    <location>
        <begin position="43"/>
        <end position="274"/>
    </location>
</feature>
<name>A0A0F9JVN0_9ZZZZ</name>
<dbReference type="InterPro" id="IPR036900">
    <property type="entry name" value="A-D-PHexomutase_C_sf"/>
</dbReference>
<evidence type="ECO:0000256" key="5">
    <source>
        <dbReference type="ARBA" id="ARBA00023235"/>
    </source>
</evidence>
<evidence type="ECO:0000256" key="4">
    <source>
        <dbReference type="ARBA" id="ARBA00022842"/>
    </source>
</evidence>
<keyword evidence="3" id="KW-0732">Signal</keyword>
<dbReference type="SMART" id="SM00062">
    <property type="entry name" value="PBPb"/>
    <property type="match status" value="1"/>
</dbReference>
<dbReference type="Gene3D" id="3.40.190.10">
    <property type="entry name" value="Periplasmic binding protein-like II"/>
    <property type="match status" value="2"/>
</dbReference>
<sequence length="409" mass="43744">MKYIKQMSFALAALAAPISAQAEQEFNEELNARLPEEIREAGKMIAVTNGSFPPYEFVEGRKHTGATPELAQEIAQILGVEITHATVAGLPALLSGIGADRYQFSMGPVGDFPKRRDANDFVDWVQEYVVFAVQAGNPQEIVDLDSTCGKRIAVMSGGSAERVIKAQSEKCQSADKPAIEVQSYADQPSSILSVRSDRADAFFSSQAPLTYFVQQSDGALELSGVGQSNGFPSLVQGAVVPKDSPLGSVLQDAFQILMENGTYEEIMTKWGLEHNMIDAAGFNLGEEQSGHIVMTDHATTGDGLMAGMQFLAEMVRSGKPASELLYQFDPVPQLLKNVRFSSGQTPLEDAQVQAAIAQAEADLAEGGRLLIRKSGTEPLVRVMAEHEDAALMEGAVDSVVDAVNAAVGS</sequence>
<dbReference type="Pfam" id="PF02880">
    <property type="entry name" value="PGM_PMM_III"/>
    <property type="match status" value="1"/>
</dbReference>
<keyword evidence="2" id="KW-0479">Metal-binding</keyword>
<accession>A0A0F9JVN0</accession>
<dbReference type="CDD" id="cd01004">
    <property type="entry name" value="PBP2_MidA_like"/>
    <property type="match status" value="1"/>
</dbReference>
<evidence type="ECO:0000256" key="3">
    <source>
        <dbReference type="ARBA" id="ARBA00022729"/>
    </source>
</evidence>
<dbReference type="FunFam" id="3.30.310.50:FF:000001">
    <property type="entry name" value="Phosphoglucosamine mutase"/>
    <property type="match status" value="1"/>
</dbReference>
<dbReference type="InterPro" id="IPR001638">
    <property type="entry name" value="Solute-binding_3/MltF_N"/>
</dbReference>
<dbReference type="SUPFAM" id="SSF55957">
    <property type="entry name" value="Phosphoglucomutase, C-terminal domain"/>
    <property type="match status" value="1"/>
</dbReference>
<gene>
    <name evidence="7" type="ORF">LCGC14_1480420</name>
</gene>
<dbReference type="Pfam" id="PF00497">
    <property type="entry name" value="SBP_bac_3"/>
    <property type="match status" value="1"/>
</dbReference>
<evidence type="ECO:0000256" key="1">
    <source>
        <dbReference type="ARBA" id="ARBA00022553"/>
    </source>
</evidence>
<evidence type="ECO:0000313" key="7">
    <source>
        <dbReference type="EMBL" id="KKM66516.1"/>
    </source>
</evidence>
<dbReference type="PANTHER" id="PTHR35936:SF17">
    <property type="entry name" value="ARGININE-BINDING EXTRACELLULAR PROTEIN ARTP"/>
    <property type="match status" value="1"/>
</dbReference>